<evidence type="ECO:0000256" key="5">
    <source>
        <dbReference type="ARBA" id="ARBA00022840"/>
    </source>
</evidence>
<dbReference type="InterPro" id="IPR011611">
    <property type="entry name" value="PfkB_dom"/>
</dbReference>
<accession>A0A917EN06</accession>
<dbReference type="GO" id="GO:0005524">
    <property type="term" value="F:ATP binding"/>
    <property type="evidence" value="ECO:0007669"/>
    <property type="project" value="UniProtKB-KW"/>
</dbReference>
<dbReference type="SUPFAM" id="SSF53613">
    <property type="entry name" value="Ribokinase-like"/>
    <property type="match status" value="1"/>
</dbReference>
<dbReference type="GO" id="GO:0016301">
    <property type="term" value="F:kinase activity"/>
    <property type="evidence" value="ECO:0007669"/>
    <property type="project" value="UniProtKB-KW"/>
</dbReference>
<reference evidence="7" key="2">
    <citation type="submission" date="2020-09" db="EMBL/GenBank/DDBJ databases">
        <authorList>
            <person name="Sun Q."/>
            <person name="Zhou Y."/>
        </authorList>
    </citation>
    <scope>NUCLEOTIDE SEQUENCE</scope>
    <source>
        <strain evidence="7">CGMCC 1.15388</strain>
    </source>
</reference>
<dbReference type="InterPro" id="IPR029056">
    <property type="entry name" value="Ribokinase-like"/>
</dbReference>
<keyword evidence="8" id="KW-1185">Reference proteome</keyword>
<keyword evidence="4" id="KW-0418">Kinase</keyword>
<evidence type="ECO:0000313" key="7">
    <source>
        <dbReference type="EMBL" id="GGE58379.1"/>
    </source>
</evidence>
<evidence type="ECO:0000313" key="8">
    <source>
        <dbReference type="Proteomes" id="UP000633136"/>
    </source>
</evidence>
<evidence type="ECO:0000259" key="6">
    <source>
        <dbReference type="Pfam" id="PF00294"/>
    </source>
</evidence>
<dbReference type="InterPro" id="IPR050306">
    <property type="entry name" value="PfkB_Carbo_kinase"/>
</dbReference>
<dbReference type="CDD" id="cd01167">
    <property type="entry name" value="bac_FRK"/>
    <property type="match status" value="1"/>
</dbReference>
<evidence type="ECO:0000256" key="2">
    <source>
        <dbReference type="ARBA" id="ARBA00022679"/>
    </source>
</evidence>
<sequence length="332" mass="35329">MSSYLAVIGECLVDVVHSETSAPKAHVGGSPFNVAVGLSRLDHEVVFAGRRGDDEYGRMIARSLRAQGITPLLEADSAPTSVAKATLDPTGQATYEFSLDWTLPSAEEVEAKYCQLVRERDADTDALELLHTGSIGAMMQPGAETVKGVLHRARETATISYDPNYRPSIIPNREEARAQVEEMLALTDVVQASTDDIDLLYPERSHQDTMHAWLELGPALITVTRGASGAMALARSGFAEQPAFPIEVADTVGAGDSFMAATLSTLRDMGLLGAEQRRALHDLSLDQVRTVLRTAARAAAITSSRFGAQPPTAAELSAAVEADRAAGTAPQS</sequence>
<dbReference type="PANTHER" id="PTHR43085">
    <property type="entry name" value="HEXOKINASE FAMILY MEMBER"/>
    <property type="match status" value="1"/>
</dbReference>
<dbReference type="Proteomes" id="UP000633136">
    <property type="component" value="Unassembled WGS sequence"/>
</dbReference>
<comment type="caution">
    <text evidence="7">The sequence shown here is derived from an EMBL/GenBank/DDBJ whole genome shotgun (WGS) entry which is preliminary data.</text>
</comment>
<name>A0A917EN06_9MICC</name>
<dbReference type="PANTHER" id="PTHR43085:SF1">
    <property type="entry name" value="PSEUDOURIDINE KINASE-RELATED"/>
    <property type="match status" value="1"/>
</dbReference>
<evidence type="ECO:0000256" key="1">
    <source>
        <dbReference type="ARBA" id="ARBA00010688"/>
    </source>
</evidence>
<comment type="similarity">
    <text evidence="1">Belongs to the carbohydrate kinase PfkB family.</text>
</comment>
<keyword evidence="5" id="KW-0067">ATP-binding</keyword>
<reference evidence="7" key="1">
    <citation type="journal article" date="2014" name="Int. J. Syst. Evol. Microbiol.">
        <title>Complete genome sequence of Corynebacterium casei LMG S-19264T (=DSM 44701T), isolated from a smear-ripened cheese.</title>
        <authorList>
            <consortium name="US DOE Joint Genome Institute (JGI-PGF)"/>
            <person name="Walter F."/>
            <person name="Albersmeier A."/>
            <person name="Kalinowski J."/>
            <person name="Ruckert C."/>
        </authorList>
    </citation>
    <scope>NUCLEOTIDE SEQUENCE</scope>
    <source>
        <strain evidence="7">CGMCC 1.15388</strain>
    </source>
</reference>
<proteinExistence type="inferred from homology"/>
<dbReference type="RefSeq" id="WP_188682056.1">
    <property type="nucleotide sequence ID" value="NZ_BMIS01000001.1"/>
</dbReference>
<dbReference type="Pfam" id="PF00294">
    <property type="entry name" value="PfkB"/>
    <property type="match status" value="1"/>
</dbReference>
<gene>
    <name evidence="7" type="ORF">GCM10011401_01370</name>
</gene>
<keyword evidence="3" id="KW-0547">Nucleotide-binding</keyword>
<organism evidence="7 8">
    <name type="scientific">Nesterenkonia cremea</name>
    <dbReference type="NCBI Taxonomy" id="1882340"/>
    <lineage>
        <taxon>Bacteria</taxon>
        <taxon>Bacillati</taxon>
        <taxon>Actinomycetota</taxon>
        <taxon>Actinomycetes</taxon>
        <taxon>Micrococcales</taxon>
        <taxon>Micrococcaceae</taxon>
        <taxon>Nesterenkonia</taxon>
    </lineage>
</organism>
<dbReference type="Gene3D" id="3.40.1190.20">
    <property type="match status" value="1"/>
</dbReference>
<evidence type="ECO:0000256" key="4">
    <source>
        <dbReference type="ARBA" id="ARBA00022777"/>
    </source>
</evidence>
<dbReference type="AlphaFoldDB" id="A0A917EN06"/>
<evidence type="ECO:0000256" key="3">
    <source>
        <dbReference type="ARBA" id="ARBA00022741"/>
    </source>
</evidence>
<feature type="domain" description="Carbohydrate kinase PfkB" evidence="6">
    <location>
        <begin position="4"/>
        <end position="311"/>
    </location>
</feature>
<protein>
    <submittedName>
        <fullName evidence="7">Ribokinase</fullName>
    </submittedName>
</protein>
<dbReference type="EMBL" id="BMIS01000001">
    <property type="protein sequence ID" value="GGE58379.1"/>
    <property type="molecule type" value="Genomic_DNA"/>
</dbReference>
<keyword evidence="2" id="KW-0808">Transferase</keyword>